<dbReference type="eggNOG" id="ENOG5032VXX">
    <property type="taxonomic scope" value="Bacteria"/>
</dbReference>
<organism evidence="1 2">
    <name type="scientific">Lentisphaera araneosa HTCC2155</name>
    <dbReference type="NCBI Taxonomy" id="313628"/>
    <lineage>
        <taxon>Bacteria</taxon>
        <taxon>Pseudomonadati</taxon>
        <taxon>Lentisphaerota</taxon>
        <taxon>Lentisphaeria</taxon>
        <taxon>Lentisphaerales</taxon>
        <taxon>Lentisphaeraceae</taxon>
        <taxon>Lentisphaera</taxon>
    </lineage>
</organism>
<dbReference type="Gene3D" id="2.70.98.10">
    <property type="match status" value="1"/>
</dbReference>
<dbReference type="EMBL" id="ABCK01000009">
    <property type="protein sequence ID" value="EDM27509.1"/>
    <property type="molecule type" value="Genomic_DNA"/>
</dbReference>
<proteinExistence type="predicted"/>
<dbReference type="OrthoDB" id="5621785at2"/>
<dbReference type="AlphaFoldDB" id="A6DLQ4"/>
<dbReference type="InterPro" id="IPR011013">
    <property type="entry name" value="Gal_mutarotase_sf_dom"/>
</dbReference>
<protein>
    <recommendedName>
        <fullName evidence="3">Aldose 1-epimerase</fullName>
    </recommendedName>
</protein>
<evidence type="ECO:0000313" key="2">
    <source>
        <dbReference type="Proteomes" id="UP000004947"/>
    </source>
</evidence>
<dbReference type="Proteomes" id="UP000004947">
    <property type="component" value="Unassembled WGS sequence"/>
</dbReference>
<accession>A6DLQ4</accession>
<evidence type="ECO:0000313" key="1">
    <source>
        <dbReference type="EMBL" id="EDM27509.1"/>
    </source>
</evidence>
<reference evidence="1 2" key="1">
    <citation type="journal article" date="2010" name="J. Bacteriol.">
        <title>Genome sequence of Lentisphaera araneosa HTCC2155T, the type species of the order Lentisphaerales in the phylum Lentisphaerae.</title>
        <authorList>
            <person name="Thrash J.C."/>
            <person name="Cho J.C."/>
            <person name="Vergin K.L."/>
            <person name="Morris R.M."/>
            <person name="Giovannoni S.J."/>
        </authorList>
    </citation>
    <scope>NUCLEOTIDE SEQUENCE [LARGE SCALE GENOMIC DNA]</scope>
    <source>
        <strain evidence="1 2">HTCC2155</strain>
    </source>
</reference>
<dbReference type="InterPro" id="IPR014718">
    <property type="entry name" value="GH-type_carb-bd"/>
</dbReference>
<keyword evidence="2" id="KW-1185">Reference proteome</keyword>
<evidence type="ECO:0008006" key="3">
    <source>
        <dbReference type="Google" id="ProtNLM"/>
    </source>
</evidence>
<dbReference type="GO" id="GO:0005975">
    <property type="term" value="P:carbohydrate metabolic process"/>
    <property type="evidence" value="ECO:0007669"/>
    <property type="project" value="InterPro"/>
</dbReference>
<dbReference type="GO" id="GO:0003824">
    <property type="term" value="F:catalytic activity"/>
    <property type="evidence" value="ECO:0007669"/>
    <property type="project" value="InterPro"/>
</dbReference>
<name>A6DLQ4_9BACT</name>
<sequence>MLKLQNENFLLEILDPRKDHELLGARYCRGGQIFQVKNSQGEALFCGPTYPEAYNAFDSQGLPDAFNSYPNFEQSQLGDEIFVIGVGRVKYSNPIETFFACDNREVAKAVDWEIKQEGQKITFSCEDEYQGFAYRLEKSVELKNYAIEQKFRLVNTGDKQLPVSWFAHPFFFHREDLVFGNLPVKQEANSLYFRNQDNEITVSLPEDFDTVRDQTFVMGQAIQNEEVLHVPIRHKFLDNFSIDCHFKVAQFPLWYNQKTISPEPFLIQDLEQSSILSWGIEYCFS</sequence>
<dbReference type="GO" id="GO:0030246">
    <property type="term" value="F:carbohydrate binding"/>
    <property type="evidence" value="ECO:0007669"/>
    <property type="project" value="InterPro"/>
</dbReference>
<comment type="caution">
    <text evidence="1">The sequence shown here is derived from an EMBL/GenBank/DDBJ whole genome shotgun (WGS) entry which is preliminary data.</text>
</comment>
<gene>
    <name evidence="1" type="ORF">LNTAR_05336</name>
</gene>
<dbReference type="RefSeq" id="WP_007278813.1">
    <property type="nucleotide sequence ID" value="NZ_ABCK01000009.1"/>
</dbReference>
<dbReference type="STRING" id="313628.LNTAR_05336"/>
<dbReference type="SUPFAM" id="SSF74650">
    <property type="entry name" value="Galactose mutarotase-like"/>
    <property type="match status" value="1"/>
</dbReference>